<comment type="pathway">
    <text evidence="7">Cell wall biogenesis; peptidoglycan biosynthesis.</text>
</comment>
<keyword evidence="7" id="KW-0961">Cell wall biogenesis/degradation</keyword>
<feature type="transmembrane region" description="Helical" evidence="7">
    <location>
        <begin position="12"/>
        <end position="32"/>
    </location>
</feature>
<dbReference type="PROSITE" id="PS01348">
    <property type="entry name" value="MRAY_2"/>
    <property type="match status" value="1"/>
</dbReference>
<protein>
    <recommendedName>
        <fullName evidence="7 8">Phospho-N-acetylmuramoyl-pentapeptide-transferase</fullName>
        <ecNumber evidence="7 8">2.7.8.13</ecNumber>
    </recommendedName>
    <alternativeName>
        <fullName evidence="7">UDP-MurNAc-pentapeptide phosphotransferase</fullName>
    </alternativeName>
</protein>
<dbReference type="GO" id="GO:0005886">
    <property type="term" value="C:plasma membrane"/>
    <property type="evidence" value="ECO:0007669"/>
    <property type="project" value="UniProtKB-SubCell"/>
</dbReference>
<dbReference type="OrthoDB" id="9805475at2"/>
<evidence type="ECO:0000256" key="2">
    <source>
        <dbReference type="ARBA" id="ARBA00005583"/>
    </source>
</evidence>
<dbReference type="HAMAP" id="MF_00038">
    <property type="entry name" value="MraY"/>
    <property type="match status" value="1"/>
</dbReference>
<feature type="transmembrane region" description="Helical" evidence="7">
    <location>
        <begin position="53"/>
        <end position="75"/>
    </location>
</feature>
<feature type="transmembrane region" description="Helical" evidence="7">
    <location>
        <begin position="156"/>
        <end position="175"/>
    </location>
</feature>
<gene>
    <name evidence="7" type="primary">mraY</name>
    <name evidence="10" type="ORF">DXX99_06775</name>
</gene>
<evidence type="ECO:0000256" key="1">
    <source>
        <dbReference type="ARBA" id="ARBA00004141"/>
    </source>
</evidence>
<evidence type="ECO:0000256" key="5">
    <source>
        <dbReference type="ARBA" id="ARBA00022989"/>
    </source>
</evidence>
<keyword evidence="4 7" id="KW-0812">Transmembrane</keyword>
<evidence type="ECO:0000256" key="9">
    <source>
        <dbReference type="PIRSR" id="PIRSR600715-1"/>
    </source>
</evidence>
<dbReference type="InterPro" id="IPR000715">
    <property type="entry name" value="Glycosyl_transferase_4"/>
</dbReference>
<evidence type="ECO:0000256" key="3">
    <source>
        <dbReference type="ARBA" id="ARBA00022679"/>
    </source>
</evidence>
<feature type="transmembrane region" description="Helical" evidence="7">
    <location>
        <begin position="117"/>
        <end position="136"/>
    </location>
</feature>
<dbReference type="UniPathway" id="UPA00219"/>
<feature type="transmembrane region" description="Helical" evidence="7">
    <location>
        <begin position="310"/>
        <end position="330"/>
    </location>
</feature>
<dbReference type="CDD" id="cd06852">
    <property type="entry name" value="GT_MraY"/>
    <property type="match status" value="1"/>
</dbReference>
<sequence length="333" mass="35521">MGGEALTAEVSRAFWLSACLTVILGFWLVPLLRQLRVGQRIRTDGPARHLVKAGTPTMGGITFLGGMTVAVLSLARHQPDGIVVLLVALAYGLIGFLDDFLKIIKGRSLGLRAREKLLAQVLVAAGLAWWACAFAGRGTDYVLPFSGFWEVGGVRFDLGFLFFFFFTILVLVSSANALNLTDGLDGLAATLTAIAAGFYVFIALVVDKVGVAVALAAVVGGCLGFLVFNRHPAKVFMGDTGSLALGGALGAAAVLTRTELFLPVIGAVFVAETLSVILQVVSFRLTGRRIWRMSPLHHHYELKGWSENKVVLIFAFWGIVAGILGLSGLYRLG</sequence>
<evidence type="ECO:0000256" key="7">
    <source>
        <dbReference type="HAMAP-Rule" id="MF_00038"/>
    </source>
</evidence>
<dbReference type="PANTHER" id="PTHR22926:SF5">
    <property type="entry name" value="PHOSPHO-N-ACETYLMURAMOYL-PENTAPEPTIDE-TRANSFERASE HOMOLOG"/>
    <property type="match status" value="1"/>
</dbReference>
<evidence type="ECO:0000256" key="4">
    <source>
        <dbReference type="ARBA" id="ARBA00022692"/>
    </source>
</evidence>
<keyword evidence="7" id="KW-0573">Peptidoglycan synthesis</keyword>
<feature type="transmembrane region" description="Helical" evidence="7">
    <location>
        <begin position="235"/>
        <end position="255"/>
    </location>
</feature>
<dbReference type="GO" id="GO:0008360">
    <property type="term" value="P:regulation of cell shape"/>
    <property type="evidence" value="ECO:0007669"/>
    <property type="project" value="UniProtKB-KW"/>
</dbReference>
<comment type="function">
    <text evidence="7">Catalyzes the initial step of the lipid cycle reactions in the biosynthesis of the cell wall peptidoglycan: transfers peptidoglycan precursor phospho-MurNAc-pentapeptide from UDP-MurNAc-pentapeptide onto the lipid carrier undecaprenyl phosphate, yielding undecaprenyl-pyrophosphoryl-MurNAc-pentapeptide, known as lipid I.</text>
</comment>
<keyword evidence="7 9" id="KW-0460">Magnesium</keyword>
<keyword evidence="5 7" id="KW-1133">Transmembrane helix</keyword>
<dbReference type="GO" id="GO:0008963">
    <property type="term" value="F:phospho-N-acetylmuramoyl-pentapeptide-transferase activity"/>
    <property type="evidence" value="ECO:0007669"/>
    <property type="project" value="UniProtKB-UniRule"/>
</dbReference>
<keyword evidence="7" id="KW-1003">Cell membrane</keyword>
<keyword evidence="7 9" id="KW-0479">Metal-binding</keyword>
<dbReference type="RefSeq" id="WP_115792741.1">
    <property type="nucleotide sequence ID" value="NZ_QSLN01000008.1"/>
</dbReference>
<comment type="similarity">
    <text evidence="2 7">Belongs to the glycosyltransferase 4 family. MraY subfamily.</text>
</comment>
<proteinExistence type="inferred from homology"/>
<feature type="transmembrane region" description="Helical" evidence="7">
    <location>
        <begin position="187"/>
        <end position="205"/>
    </location>
</feature>
<keyword evidence="3 7" id="KW-0808">Transferase</keyword>
<dbReference type="InterPro" id="IPR003524">
    <property type="entry name" value="PNAcMuramoyl-5peptid_Trfase"/>
</dbReference>
<feature type="binding site" evidence="9">
    <location>
        <position position="239"/>
    </location>
    <ligand>
        <name>Mg(2+)</name>
        <dbReference type="ChEBI" id="CHEBI:18420"/>
    </ligand>
</feature>
<dbReference type="GO" id="GO:0071555">
    <property type="term" value="P:cell wall organization"/>
    <property type="evidence" value="ECO:0007669"/>
    <property type="project" value="UniProtKB-KW"/>
</dbReference>
<evidence type="ECO:0000256" key="6">
    <source>
        <dbReference type="ARBA" id="ARBA00023136"/>
    </source>
</evidence>
<dbReference type="EMBL" id="QSLN01000008">
    <property type="protein sequence ID" value="RDV82900.1"/>
    <property type="molecule type" value="Genomic_DNA"/>
</dbReference>
<comment type="caution">
    <text evidence="10">The sequence shown here is derived from an EMBL/GenBank/DDBJ whole genome shotgun (WGS) entry which is preliminary data.</text>
</comment>
<dbReference type="GO" id="GO:0051992">
    <property type="term" value="F:UDP-N-acetylmuramoyl-L-alanyl-D-glutamyl-meso-2,6-diaminopimelyl-D-alanyl-D-alanine:undecaprenyl-phosphate transferase activity"/>
    <property type="evidence" value="ECO:0007669"/>
    <property type="project" value="RHEA"/>
</dbReference>
<dbReference type="PROSITE" id="PS01347">
    <property type="entry name" value="MRAY_1"/>
    <property type="match status" value="1"/>
</dbReference>
<dbReference type="GO" id="GO:0051301">
    <property type="term" value="P:cell division"/>
    <property type="evidence" value="ECO:0007669"/>
    <property type="project" value="UniProtKB-KW"/>
</dbReference>
<feature type="transmembrane region" description="Helical" evidence="7">
    <location>
        <begin position="81"/>
        <end position="97"/>
    </location>
</feature>
<dbReference type="GO" id="GO:0009252">
    <property type="term" value="P:peptidoglycan biosynthetic process"/>
    <property type="evidence" value="ECO:0007669"/>
    <property type="project" value="UniProtKB-UniRule"/>
</dbReference>
<reference evidence="10 11" key="1">
    <citation type="submission" date="2018-08" db="EMBL/GenBank/DDBJ databases">
        <title>Form III RuBisCO-mediated autotrophy in Thermodesulfobium bacteria.</title>
        <authorList>
            <person name="Toshchakov S.V."/>
            <person name="Kublanov I.V."/>
            <person name="Frolov E."/>
            <person name="Bonch-Osmolovskaya E.A."/>
            <person name="Tourova T.P."/>
            <person name="Chernych N.A."/>
            <person name="Lebedinsky A.V."/>
        </authorList>
    </citation>
    <scope>NUCLEOTIDE SEQUENCE [LARGE SCALE GENOMIC DNA]</scope>
    <source>
        <strain evidence="10 11">SR</strain>
    </source>
</reference>
<keyword evidence="11" id="KW-1185">Reference proteome</keyword>
<comment type="subcellular location">
    <subcellularLocation>
        <location evidence="7">Cell membrane</location>
        <topology evidence="7">Multi-pass membrane protein</topology>
    </subcellularLocation>
    <subcellularLocation>
        <location evidence="1">Membrane</location>
        <topology evidence="1">Multi-pass membrane protein</topology>
    </subcellularLocation>
</comment>
<dbReference type="Proteomes" id="UP000256329">
    <property type="component" value="Unassembled WGS sequence"/>
</dbReference>
<accession>A0A3D8P5F0</accession>
<dbReference type="GO" id="GO:0046872">
    <property type="term" value="F:metal ion binding"/>
    <property type="evidence" value="ECO:0007669"/>
    <property type="project" value="UniProtKB-KW"/>
</dbReference>
<keyword evidence="6 7" id="KW-0472">Membrane</keyword>
<keyword evidence="7" id="KW-0131">Cell cycle</keyword>
<keyword evidence="7" id="KW-0132">Cell division</keyword>
<name>A0A3D8P5F0_9THEO</name>
<feature type="transmembrane region" description="Helical" evidence="7">
    <location>
        <begin position="211"/>
        <end position="228"/>
    </location>
</feature>
<comment type="catalytic activity">
    <reaction evidence="7">
        <text>UDP-N-acetyl-alpha-D-muramoyl-L-alanyl-gamma-D-glutamyl-meso-2,6-diaminopimeloyl-D-alanyl-D-alanine + di-trans,octa-cis-undecaprenyl phosphate = di-trans,octa-cis-undecaprenyl diphospho-N-acetyl-alpha-D-muramoyl-L-alanyl-D-glutamyl-meso-2,6-diaminopimeloyl-D-alanyl-D-alanine + UMP</text>
        <dbReference type="Rhea" id="RHEA:28386"/>
        <dbReference type="ChEBI" id="CHEBI:57865"/>
        <dbReference type="ChEBI" id="CHEBI:60392"/>
        <dbReference type="ChEBI" id="CHEBI:61386"/>
        <dbReference type="ChEBI" id="CHEBI:61387"/>
        <dbReference type="EC" id="2.7.8.13"/>
    </reaction>
</comment>
<evidence type="ECO:0000256" key="8">
    <source>
        <dbReference type="NCBIfam" id="TIGR00445"/>
    </source>
</evidence>
<dbReference type="NCBIfam" id="TIGR00445">
    <property type="entry name" value="mraY"/>
    <property type="match status" value="1"/>
</dbReference>
<keyword evidence="7" id="KW-0133">Cell shape</keyword>
<feature type="transmembrane region" description="Helical" evidence="7">
    <location>
        <begin position="261"/>
        <end position="283"/>
    </location>
</feature>
<evidence type="ECO:0000313" key="10">
    <source>
        <dbReference type="EMBL" id="RDV82900.1"/>
    </source>
</evidence>
<dbReference type="InterPro" id="IPR018480">
    <property type="entry name" value="PNAcMuramoyl-5peptid_Trfase_CS"/>
</dbReference>
<dbReference type="EC" id="2.7.8.13" evidence="7 8"/>
<feature type="binding site" evidence="9">
    <location>
        <position position="179"/>
    </location>
    <ligand>
        <name>Mg(2+)</name>
        <dbReference type="ChEBI" id="CHEBI:18420"/>
    </ligand>
</feature>
<dbReference type="Pfam" id="PF00953">
    <property type="entry name" value="Glycos_transf_4"/>
    <property type="match status" value="1"/>
</dbReference>
<evidence type="ECO:0000313" key="11">
    <source>
        <dbReference type="Proteomes" id="UP000256329"/>
    </source>
</evidence>
<organism evidence="10 11">
    <name type="scientific">Ammonifex thiophilus</name>
    <dbReference type="NCBI Taxonomy" id="444093"/>
    <lineage>
        <taxon>Bacteria</taxon>
        <taxon>Bacillati</taxon>
        <taxon>Bacillota</taxon>
        <taxon>Clostridia</taxon>
        <taxon>Thermoanaerobacterales</taxon>
        <taxon>Thermoanaerobacteraceae</taxon>
        <taxon>Ammonifex</taxon>
    </lineage>
</organism>
<dbReference type="PANTHER" id="PTHR22926">
    <property type="entry name" value="PHOSPHO-N-ACETYLMURAMOYL-PENTAPEPTIDE-TRANSFERASE"/>
    <property type="match status" value="1"/>
</dbReference>
<comment type="cofactor">
    <cofactor evidence="7 9">
        <name>Mg(2+)</name>
        <dbReference type="ChEBI" id="CHEBI:18420"/>
    </cofactor>
</comment>
<dbReference type="AlphaFoldDB" id="A0A3D8P5F0"/>